<gene>
    <name evidence="5" type="ORF">SAMN02745131_00115</name>
</gene>
<dbReference type="Gene3D" id="1.10.260.40">
    <property type="entry name" value="lambda repressor-like DNA-binding domains"/>
    <property type="match status" value="1"/>
</dbReference>
<dbReference type="InterPro" id="IPR028082">
    <property type="entry name" value="Peripla_BP_I"/>
</dbReference>
<dbReference type="SMART" id="SM00354">
    <property type="entry name" value="HTH_LACI"/>
    <property type="match status" value="1"/>
</dbReference>
<dbReference type="CDD" id="cd01392">
    <property type="entry name" value="HTH_LacI"/>
    <property type="match status" value="1"/>
</dbReference>
<keyword evidence="6" id="KW-1185">Reference proteome</keyword>
<reference evidence="5 6" key="1">
    <citation type="submission" date="2016-11" db="EMBL/GenBank/DDBJ databases">
        <authorList>
            <person name="Jaros S."/>
            <person name="Januszkiewicz K."/>
            <person name="Wedrychowicz H."/>
        </authorList>
    </citation>
    <scope>NUCLEOTIDE SEQUENCE [LARGE SCALE GENOMIC DNA]</scope>
    <source>
        <strain evidence="5 6">DSM 18119</strain>
    </source>
</reference>
<organism evidence="5 6">
    <name type="scientific">Flavisolibacter ginsengisoli DSM 18119</name>
    <dbReference type="NCBI Taxonomy" id="1121884"/>
    <lineage>
        <taxon>Bacteria</taxon>
        <taxon>Pseudomonadati</taxon>
        <taxon>Bacteroidota</taxon>
        <taxon>Chitinophagia</taxon>
        <taxon>Chitinophagales</taxon>
        <taxon>Chitinophagaceae</taxon>
        <taxon>Flavisolibacter</taxon>
    </lineage>
</organism>
<dbReference type="InterPro" id="IPR010982">
    <property type="entry name" value="Lambda_DNA-bd_dom_sf"/>
</dbReference>
<dbReference type="InterPro" id="IPR001761">
    <property type="entry name" value="Peripla_BP/Lac1_sug-bd_dom"/>
</dbReference>
<dbReference type="SUPFAM" id="SSF53822">
    <property type="entry name" value="Periplasmic binding protein-like I"/>
    <property type="match status" value="1"/>
</dbReference>
<dbReference type="Proteomes" id="UP000184048">
    <property type="component" value="Unassembled WGS sequence"/>
</dbReference>
<dbReference type="PROSITE" id="PS50932">
    <property type="entry name" value="HTH_LACI_2"/>
    <property type="match status" value="1"/>
</dbReference>
<dbReference type="AlphaFoldDB" id="A0A1M4SH13"/>
<keyword evidence="3" id="KW-0804">Transcription</keyword>
<dbReference type="OrthoDB" id="667031at2"/>
<dbReference type="Gene3D" id="3.40.50.2300">
    <property type="match status" value="2"/>
</dbReference>
<dbReference type="EMBL" id="FQUU01000001">
    <property type="protein sequence ID" value="SHE31501.1"/>
    <property type="molecule type" value="Genomic_DNA"/>
</dbReference>
<evidence type="ECO:0000256" key="2">
    <source>
        <dbReference type="ARBA" id="ARBA00023125"/>
    </source>
</evidence>
<keyword evidence="2" id="KW-0238">DNA-binding</keyword>
<proteinExistence type="predicted"/>
<dbReference type="GO" id="GO:0003700">
    <property type="term" value="F:DNA-binding transcription factor activity"/>
    <property type="evidence" value="ECO:0007669"/>
    <property type="project" value="TreeGrafter"/>
</dbReference>
<dbReference type="Pfam" id="PF00356">
    <property type="entry name" value="LacI"/>
    <property type="match status" value="1"/>
</dbReference>
<protein>
    <submittedName>
        <fullName evidence="5">Transcriptional regulator, LacI family</fullName>
    </submittedName>
</protein>
<accession>A0A1M4SH13</accession>
<dbReference type="InterPro" id="IPR000843">
    <property type="entry name" value="HTH_LacI"/>
</dbReference>
<feature type="domain" description="HTH lacI-type" evidence="4">
    <location>
        <begin position="6"/>
        <end position="60"/>
    </location>
</feature>
<evidence type="ECO:0000256" key="3">
    <source>
        <dbReference type="ARBA" id="ARBA00023163"/>
    </source>
</evidence>
<dbReference type="SUPFAM" id="SSF47413">
    <property type="entry name" value="lambda repressor-like DNA-binding domains"/>
    <property type="match status" value="1"/>
</dbReference>
<keyword evidence="1" id="KW-0805">Transcription regulation</keyword>
<dbReference type="PANTHER" id="PTHR30146:SF109">
    <property type="entry name" value="HTH-TYPE TRANSCRIPTIONAL REGULATOR GALS"/>
    <property type="match status" value="1"/>
</dbReference>
<evidence type="ECO:0000256" key="1">
    <source>
        <dbReference type="ARBA" id="ARBA00023015"/>
    </source>
</evidence>
<dbReference type="STRING" id="1121884.SAMN02745131_00115"/>
<evidence type="ECO:0000313" key="6">
    <source>
        <dbReference type="Proteomes" id="UP000184048"/>
    </source>
</evidence>
<dbReference type="RefSeq" id="WP_072833294.1">
    <property type="nucleotide sequence ID" value="NZ_FQUU01000001.1"/>
</dbReference>
<dbReference type="GO" id="GO:0000976">
    <property type="term" value="F:transcription cis-regulatory region binding"/>
    <property type="evidence" value="ECO:0007669"/>
    <property type="project" value="TreeGrafter"/>
</dbReference>
<sequence length="343" mass="39128">MDKKLPTIKEIARRLNVSVSTVSRALSDHPRIGLRTKTRVQELAKELNYEPNAQAIFFKQKKTFVIGVILPSIREEFFSEAISGIESAATEHNYTILFGQSYDDPEKEKNVVEAMKKQRVDGLIISLSKQTNKYDHLTALEKYNIPIVYFDRVPPFEKVNKVYCNLYKGTIDMVGWLISRGYKRIALINGPDKLAASKERLNGYIEGLSKRKLKVDMQMVEKTNLSREGTYAAMRSLLALKHPPVAIITFNDYVHMDAVQYAQQQGIQVNKDIIFVSYANLPITNYTAFPPLVSIEQYPYGQGERAMEIMIKLLHDKTENNLIDTTYVEEMPATLVMHGNARV</sequence>
<name>A0A1M4SH13_9BACT</name>
<evidence type="ECO:0000313" key="5">
    <source>
        <dbReference type="EMBL" id="SHE31501.1"/>
    </source>
</evidence>
<dbReference type="PANTHER" id="PTHR30146">
    <property type="entry name" value="LACI-RELATED TRANSCRIPTIONAL REPRESSOR"/>
    <property type="match status" value="1"/>
</dbReference>
<dbReference type="Pfam" id="PF00532">
    <property type="entry name" value="Peripla_BP_1"/>
    <property type="match status" value="1"/>
</dbReference>
<evidence type="ECO:0000259" key="4">
    <source>
        <dbReference type="PROSITE" id="PS50932"/>
    </source>
</evidence>
<dbReference type="CDD" id="cd06267">
    <property type="entry name" value="PBP1_LacI_sugar_binding-like"/>
    <property type="match status" value="1"/>
</dbReference>